<evidence type="ECO:0000313" key="2">
    <source>
        <dbReference type="Proteomes" id="UP001157126"/>
    </source>
</evidence>
<sequence length="74" mass="7899">MTLQGEDAAVDTRRLFEIALAEGVAFIPGTALSPSQQFADAFRLCFASTSPERTREGVARLTRALDLALDEAAA</sequence>
<name>A0ABQ6IR09_9MICO</name>
<dbReference type="InterPro" id="IPR015422">
    <property type="entry name" value="PyrdxlP-dep_Trfase_small"/>
</dbReference>
<gene>
    <name evidence="1" type="ORF">GCM10025883_24030</name>
</gene>
<comment type="caution">
    <text evidence="1">The sequence shown here is derived from an EMBL/GenBank/DDBJ whole genome shotgun (WGS) entry which is preliminary data.</text>
</comment>
<reference evidence="2" key="1">
    <citation type="journal article" date="2019" name="Int. J. Syst. Evol. Microbiol.">
        <title>The Global Catalogue of Microorganisms (GCM) 10K type strain sequencing project: providing services to taxonomists for standard genome sequencing and annotation.</title>
        <authorList>
            <consortium name="The Broad Institute Genomics Platform"/>
            <consortium name="The Broad Institute Genome Sequencing Center for Infectious Disease"/>
            <person name="Wu L."/>
            <person name="Ma J."/>
        </authorList>
    </citation>
    <scope>NUCLEOTIDE SEQUENCE [LARGE SCALE GENOMIC DNA]</scope>
    <source>
        <strain evidence="2">NBRC 113072</strain>
    </source>
</reference>
<organism evidence="1 2">
    <name type="scientific">Mobilicoccus caccae</name>
    <dbReference type="NCBI Taxonomy" id="1859295"/>
    <lineage>
        <taxon>Bacteria</taxon>
        <taxon>Bacillati</taxon>
        <taxon>Actinomycetota</taxon>
        <taxon>Actinomycetes</taxon>
        <taxon>Micrococcales</taxon>
        <taxon>Dermatophilaceae</taxon>
        <taxon>Mobilicoccus</taxon>
    </lineage>
</organism>
<proteinExistence type="predicted"/>
<evidence type="ECO:0000313" key="1">
    <source>
        <dbReference type="EMBL" id="GMA40358.1"/>
    </source>
</evidence>
<dbReference type="EMBL" id="BSUO01000001">
    <property type="protein sequence ID" value="GMA40358.1"/>
    <property type="molecule type" value="Genomic_DNA"/>
</dbReference>
<dbReference type="Gene3D" id="3.90.1150.10">
    <property type="entry name" value="Aspartate Aminotransferase, domain 1"/>
    <property type="match status" value="1"/>
</dbReference>
<evidence type="ECO:0008006" key="3">
    <source>
        <dbReference type="Google" id="ProtNLM"/>
    </source>
</evidence>
<dbReference type="Proteomes" id="UP001157126">
    <property type="component" value="Unassembled WGS sequence"/>
</dbReference>
<dbReference type="SUPFAM" id="SSF53383">
    <property type="entry name" value="PLP-dependent transferases"/>
    <property type="match status" value="1"/>
</dbReference>
<keyword evidence="2" id="KW-1185">Reference proteome</keyword>
<accession>A0ABQ6IR09</accession>
<dbReference type="InterPro" id="IPR015424">
    <property type="entry name" value="PyrdxlP-dep_Trfase"/>
</dbReference>
<protein>
    <recommendedName>
        <fullName evidence="3">Aminotransferase class I and II</fullName>
    </recommendedName>
</protein>